<keyword evidence="6 7" id="KW-0472">Membrane</keyword>
<dbReference type="Gene3D" id="1.10.3720.10">
    <property type="entry name" value="MetI-like"/>
    <property type="match status" value="1"/>
</dbReference>
<evidence type="ECO:0000256" key="4">
    <source>
        <dbReference type="ARBA" id="ARBA00022692"/>
    </source>
</evidence>
<dbReference type="CDD" id="cd06261">
    <property type="entry name" value="TM_PBP2"/>
    <property type="match status" value="1"/>
</dbReference>
<feature type="transmembrane region" description="Helical" evidence="7">
    <location>
        <begin position="243"/>
        <end position="261"/>
    </location>
</feature>
<sequence>MLNEPKKTSKFFIHLTLMVGAIAMILPFLWMFLTSGKTQAESTMIPPAIFPENFKWGNYSRVWNALPFVKFYWNTGLMIAGRVLFSTVFSAMAAFSVAKLEFPGKNLFFWLVLTQMMIPSQIFITPQYLLVQKLGLLNSVTALIIPGIVSAFGTFLLRQFFMQLPDDMMEAAKLDGANIGQIFLKIYMPLARSGLVSLGIFTALFAYKDLMWPLIVNISQDKMTLSAGLSNLQGQFMTNYPELMAGSVISILPMIILYIIFQKQFIEGIANTGGK</sequence>
<feature type="transmembrane region" description="Helical" evidence="7">
    <location>
        <begin position="71"/>
        <end position="95"/>
    </location>
</feature>
<feature type="transmembrane region" description="Helical" evidence="7">
    <location>
        <begin position="107"/>
        <end position="124"/>
    </location>
</feature>
<feature type="transmembrane region" description="Helical" evidence="7">
    <location>
        <begin position="136"/>
        <end position="161"/>
    </location>
</feature>
<gene>
    <name evidence="9" type="ORF">EJN90_09280</name>
</gene>
<evidence type="ECO:0000256" key="7">
    <source>
        <dbReference type="RuleBase" id="RU363032"/>
    </source>
</evidence>
<dbReference type="RefSeq" id="WP_126110583.1">
    <property type="nucleotide sequence ID" value="NZ_CP034465.1"/>
</dbReference>
<dbReference type="GO" id="GO:0005886">
    <property type="term" value="C:plasma membrane"/>
    <property type="evidence" value="ECO:0007669"/>
    <property type="project" value="UniProtKB-SubCell"/>
</dbReference>
<reference evidence="10" key="1">
    <citation type="submission" date="2018-12" db="EMBL/GenBank/DDBJ databases">
        <title>Complete genome sequencing of Jeotgalibaca sp. H21T32.</title>
        <authorList>
            <person name="Bae J.-W."/>
            <person name="Lee S.-Y."/>
        </authorList>
    </citation>
    <scope>NUCLEOTIDE SEQUENCE [LARGE SCALE GENOMIC DNA]</scope>
    <source>
        <strain evidence="10">H21T32</strain>
    </source>
</reference>
<dbReference type="PROSITE" id="PS50928">
    <property type="entry name" value="ABC_TM1"/>
    <property type="match status" value="1"/>
</dbReference>
<feature type="transmembrane region" description="Helical" evidence="7">
    <location>
        <begin position="182"/>
        <end position="207"/>
    </location>
</feature>
<proteinExistence type="inferred from homology"/>
<dbReference type="InterPro" id="IPR000515">
    <property type="entry name" value="MetI-like"/>
</dbReference>
<dbReference type="SUPFAM" id="SSF161098">
    <property type="entry name" value="MetI-like"/>
    <property type="match status" value="1"/>
</dbReference>
<dbReference type="GO" id="GO:0055085">
    <property type="term" value="P:transmembrane transport"/>
    <property type="evidence" value="ECO:0007669"/>
    <property type="project" value="InterPro"/>
</dbReference>
<keyword evidence="5 7" id="KW-1133">Transmembrane helix</keyword>
<accession>A0A3Q9BKY6</accession>
<evidence type="ECO:0000256" key="2">
    <source>
        <dbReference type="ARBA" id="ARBA00022448"/>
    </source>
</evidence>
<dbReference type="EMBL" id="CP034465">
    <property type="protein sequence ID" value="AZP04814.1"/>
    <property type="molecule type" value="Genomic_DNA"/>
</dbReference>
<dbReference type="Pfam" id="PF00528">
    <property type="entry name" value="BPD_transp_1"/>
    <property type="match status" value="1"/>
</dbReference>
<dbReference type="Proteomes" id="UP000273326">
    <property type="component" value="Chromosome"/>
</dbReference>
<organism evidence="9 10">
    <name type="scientific">Jeotgalibaca ciconiae</name>
    <dbReference type="NCBI Taxonomy" id="2496265"/>
    <lineage>
        <taxon>Bacteria</taxon>
        <taxon>Bacillati</taxon>
        <taxon>Bacillota</taxon>
        <taxon>Bacilli</taxon>
        <taxon>Lactobacillales</taxon>
        <taxon>Carnobacteriaceae</taxon>
        <taxon>Jeotgalibaca</taxon>
    </lineage>
</organism>
<evidence type="ECO:0000256" key="5">
    <source>
        <dbReference type="ARBA" id="ARBA00022989"/>
    </source>
</evidence>
<comment type="similarity">
    <text evidence="7">Belongs to the binding-protein-dependent transport system permease family.</text>
</comment>
<keyword evidence="3" id="KW-1003">Cell membrane</keyword>
<name>A0A3Q9BKY6_9LACT</name>
<dbReference type="InterPro" id="IPR035906">
    <property type="entry name" value="MetI-like_sf"/>
</dbReference>
<evidence type="ECO:0000313" key="10">
    <source>
        <dbReference type="Proteomes" id="UP000273326"/>
    </source>
</evidence>
<evidence type="ECO:0000256" key="1">
    <source>
        <dbReference type="ARBA" id="ARBA00004651"/>
    </source>
</evidence>
<protein>
    <submittedName>
        <fullName evidence="9">Carbohydrate ABC transporter permease</fullName>
    </submittedName>
</protein>
<keyword evidence="4 7" id="KW-0812">Transmembrane</keyword>
<feature type="domain" description="ABC transmembrane type-1" evidence="8">
    <location>
        <begin position="72"/>
        <end position="261"/>
    </location>
</feature>
<dbReference type="AlphaFoldDB" id="A0A3Q9BKY6"/>
<evidence type="ECO:0000256" key="3">
    <source>
        <dbReference type="ARBA" id="ARBA00022475"/>
    </source>
</evidence>
<evidence type="ECO:0000313" key="9">
    <source>
        <dbReference type="EMBL" id="AZP04814.1"/>
    </source>
</evidence>
<dbReference type="PANTHER" id="PTHR43744">
    <property type="entry name" value="ABC TRANSPORTER PERMEASE PROTEIN MG189-RELATED-RELATED"/>
    <property type="match status" value="1"/>
</dbReference>
<dbReference type="OrthoDB" id="9771544at2"/>
<keyword evidence="10" id="KW-1185">Reference proteome</keyword>
<feature type="transmembrane region" description="Helical" evidence="7">
    <location>
        <begin position="12"/>
        <end position="33"/>
    </location>
</feature>
<keyword evidence="2 7" id="KW-0813">Transport</keyword>
<evidence type="ECO:0000259" key="8">
    <source>
        <dbReference type="PROSITE" id="PS50928"/>
    </source>
</evidence>
<comment type="subcellular location">
    <subcellularLocation>
        <location evidence="1 7">Cell membrane</location>
        <topology evidence="1 7">Multi-pass membrane protein</topology>
    </subcellularLocation>
</comment>
<dbReference type="KEGG" id="jeh:EJN90_09280"/>
<evidence type="ECO:0000256" key="6">
    <source>
        <dbReference type="ARBA" id="ARBA00023136"/>
    </source>
</evidence>
<dbReference type="PANTHER" id="PTHR43744:SF12">
    <property type="entry name" value="ABC TRANSPORTER PERMEASE PROTEIN MG189-RELATED"/>
    <property type="match status" value="1"/>
</dbReference>